<keyword evidence="2" id="KW-1185">Reference proteome</keyword>
<proteinExistence type="predicted"/>
<dbReference type="InterPro" id="IPR026356">
    <property type="entry name" value="GrrA/OscA1_RiPP"/>
</dbReference>
<dbReference type="AlphaFoldDB" id="A3INK4"/>
<reference evidence="1 2" key="1">
    <citation type="submission" date="2007-03" db="EMBL/GenBank/DDBJ databases">
        <authorList>
            <person name="Stal L."/>
            <person name="Ferriera S."/>
            <person name="Johnson J."/>
            <person name="Kravitz S."/>
            <person name="Beeson K."/>
            <person name="Sutton G."/>
            <person name="Rogers Y.-H."/>
            <person name="Friedman R."/>
            <person name="Frazier M."/>
            <person name="Venter J.C."/>
        </authorList>
    </citation>
    <scope>NUCLEOTIDE SEQUENCE [LARGE SCALE GENOMIC DNA]</scope>
    <source>
        <strain evidence="1 2">CCY0110</strain>
    </source>
</reference>
<name>A3INK4_9CHRO</name>
<dbReference type="EMBL" id="AAXW01000010">
    <property type="protein sequence ID" value="EAZ91902.1"/>
    <property type="molecule type" value="Genomic_DNA"/>
</dbReference>
<evidence type="ECO:0008006" key="3">
    <source>
        <dbReference type="Google" id="ProtNLM"/>
    </source>
</evidence>
<protein>
    <recommendedName>
        <fullName evidence="3">RSAM-associated Gly-rich repeat protein</fullName>
    </recommendedName>
</protein>
<organism evidence="1 2">
    <name type="scientific">Crocosphaera chwakensis CCY0110</name>
    <dbReference type="NCBI Taxonomy" id="391612"/>
    <lineage>
        <taxon>Bacteria</taxon>
        <taxon>Bacillati</taxon>
        <taxon>Cyanobacteriota</taxon>
        <taxon>Cyanophyceae</taxon>
        <taxon>Oscillatoriophycideae</taxon>
        <taxon>Chroococcales</taxon>
        <taxon>Aphanothecaceae</taxon>
        <taxon>Crocosphaera</taxon>
        <taxon>Crocosphaera chwakensis</taxon>
    </lineage>
</organism>
<comment type="caution">
    <text evidence="1">The sequence shown here is derived from an EMBL/GenBank/DDBJ whole genome shotgun (WGS) entry which is preliminary data.</text>
</comment>
<dbReference type="RefSeq" id="WP_008274974.1">
    <property type="nucleotide sequence ID" value="NZ_AAXW01000010.1"/>
</dbReference>
<accession>A3INK4</accession>
<evidence type="ECO:0000313" key="1">
    <source>
        <dbReference type="EMBL" id="EAZ91902.1"/>
    </source>
</evidence>
<dbReference type="eggNOG" id="ENOG5033J6Q">
    <property type="taxonomic scope" value="Bacteria"/>
</dbReference>
<dbReference type="OrthoDB" id="428360at2"/>
<dbReference type="NCBIfam" id="TIGR04260">
    <property type="entry name" value="Cyano_gly_rpt"/>
    <property type="match status" value="1"/>
</dbReference>
<dbReference type="Proteomes" id="UP000003781">
    <property type="component" value="Unassembled WGS sequence"/>
</dbReference>
<gene>
    <name evidence="1" type="ORF">CY0110_29544</name>
</gene>
<evidence type="ECO:0000313" key="2">
    <source>
        <dbReference type="Proteomes" id="UP000003781"/>
    </source>
</evidence>
<sequence>MQIETKITCVGFLLAVSTLTASVAKSHGTLSNNNLSIENRLSRLTEAIQQRGIDISTEQNEDLIGLGWGNGRRGTWGNGYRGGFANRHGGGGFVNRNPWRNGGGFVNGRPWGDRGGFYNRSPWRNGGFINRW</sequence>